<protein>
    <submittedName>
        <fullName evidence="4">P-loop NTPase</fullName>
    </submittedName>
</protein>
<feature type="region of interest" description="Disordered" evidence="3">
    <location>
        <begin position="385"/>
        <end position="419"/>
    </location>
</feature>
<dbReference type="EMBL" id="CP061169">
    <property type="protein sequence ID" value="QPZ37295.1"/>
    <property type="molecule type" value="Genomic_DNA"/>
</dbReference>
<keyword evidence="5" id="KW-1185">Reference proteome</keyword>
<dbReference type="InterPro" id="IPR033756">
    <property type="entry name" value="YlxH/NBP35"/>
</dbReference>
<dbReference type="PANTHER" id="PTHR43384:SF6">
    <property type="entry name" value="SEPTUM SITE-DETERMINING PROTEIN MIND HOMOLOG, CHLOROPLASTIC"/>
    <property type="match status" value="1"/>
</dbReference>
<evidence type="ECO:0000313" key="4">
    <source>
        <dbReference type="EMBL" id="QPZ37295.1"/>
    </source>
</evidence>
<dbReference type="RefSeq" id="WP_166992308.1">
    <property type="nucleotide sequence ID" value="NZ_CP061169.1"/>
</dbReference>
<evidence type="ECO:0000313" key="5">
    <source>
        <dbReference type="Proteomes" id="UP000662814"/>
    </source>
</evidence>
<dbReference type="Gene3D" id="3.40.50.300">
    <property type="entry name" value="P-loop containing nucleotide triphosphate hydrolases"/>
    <property type="match status" value="1"/>
</dbReference>
<dbReference type="Proteomes" id="UP000662814">
    <property type="component" value="Chromosome"/>
</dbReference>
<accession>A0ABX6YF44</accession>
<evidence type="ECO:0000256" key="3">
    <source>
        <dbReference type="SAM" id="MobiDB-lite"/>
    </source>
</evidence>
<evidence type="ECO:0000256" key="2">
    <source>
        <dbReference type="ARBA" id="ARBA00022840"/>
    </source>
</evidence>
<evidence type="ECO:0000256" key="1">
    <source>
        <dbReference type="ARBA" id="ARBA00022741"/>
    </source>
</evidence>
<name>A0ABX6YF44_9MICO</name>
<sequence>MTRLVLAVARDTEERILEPLLERGHDVLARLGLLDDVAEVIARTNPDALIADGDVMTEDLLSHCDDSGCRVVAVCSDETQRRHIARLGLREHVDVGASIAQLEASLAGPDLGSGREEASRGVVTAVWGPAGAPGRTTIAISLAAELAELGARVCLIDADTWSASIAQMLGMLDESPGFAAACRLAGQGALTHDELDRISERYPVSQGTLSVLTGLTRSSRWPELTQSRVTDTIEMCRHWADHVVIDTGFSLESDEEISSDLFAPRRNAATLAALRASDRVLAIGRADPIGISRYLRSHVDLLDVVAGIPVHTVMNRVRSGPVGLAAVSQITSTLQRFGGIDKPTLIGHDERAADAALLEGRVLREVSPRSPVVASVRGLARAMMPEADVPATRRERRARSARSRSTRAWHVSGRATSSP</sequence>
<reference evidence="4 5" key="1">
    <citation type="submission" date="2020-12" db="EMBL/GenBank/DDBJ databases">
        <title>Microbacterium sp. HY060.</title>
        <authorList>
            <person name="Zhou J."/>
        </authorList>
    </citation>
    <scope>NUCLEOTIDE SEQUENCE [LARGE SCALE GENOMIC DNA]</scope>
    <source>
        <strain evidence="4 5">HY60</strain>
    </source>
</reference>
<dbReference type="Pfam" id="PF10609">
    <property type="entry name" value="ParA"/>
    <property type="match status" value="1"/>
</dbReference>
<keyword evidence="2" id="KW-0067">ATP-binding</keyword>
<gene>
    <name evidence="4" type="ORF">HCR76_10595</name>
</gene>
<dbReference type="InterPro" id="IPR050625">
    <property type="entry name" value="ParA/MinD_ATPase"/>
</dbReference>
<feature type="compositionally biased region" description="Basic residues" evidence="3">
    <location>
        <begin position="394"/>
        <end position="407"/>
    </location>
</feature>
<organism evidence="4 5">
    <name type="scientific">Paramicrobacterium chengjingii</name>
    <dbReference type="NCBI Taxonomy" id="2769067"/>
    <lineage>
        <taxon>Bacteria</taxon>
        <taxon>Bacillati</taxon>
        <taxon>Actinomycetota</taxon>
        <taxon>Actinomycetes</taxon>
        <taxon>Micrococcales</taxon>
        <taxon>Microbacteriaceae</taxon>
        <taxon>Paramicrobacterium</taxon>
    </lineage>
</organism>
<proteinExistence type="predicted"/>
<dbReference type="InterPro" id="IPR027417">
    <property type="entry name" value="P-loop_NTPase"/>
</dbReference>
<keyword evidence="1" id="KW-0547">Nucleotide-binding</keyword>
<dbReference type="PANTHER" id="PTHR43384">
    <property type="entry name" value="SEPTUM SITE-DETERMINING PROTEIN MIND HOMOLOG, CHLOROPLASTIC-RELATED"/>
    <property type="match status" value="1"/>
</dbReference>
<dbReference type="SUPFAM" id="SSF52540">
    <property type="entry name" value="P-loop containing nucleoside triphosphate hydrolases"/>
    <property type="match status" value="1"/>
</dbReference>